<name>A0A7S5HDK5_9INFA</name>
<dbReference type="InterPro" id="IPR021045">
    <property type="entry name" value="Flu_proapoptotic_PB1-F2"/>
</dbReference>
<evidence type="ECO:0000313" key="2">
    <source>
        <dbReference type="EMBL" id="QHA79375.1"/>
    </source>
</evidence>
<accession>A0A7S5HDK5</accession>
<dbReference type="Pfam" id="PF11986">
    <property type="entry name" value="PB1-F2"/>
    <property type="match status" value="1"/>
</dbReference>
<keyword evidence="1" id="KW-1035">Host cytoplasm</keyword>
<sequence length="52" mass="6271">MDHCLWTMNLVDMHKQTVSLKQWHSLKNPTQESLKAHVLKLWKLSSKQEWIN</sequence>
<evidence type="ECO:0000256" key="1">
    <source>
        <dbReference type="ARBA" id="ARBA00023200"/>
    </source>
</evidence>
<gene>
    <name evidence="2" type="primary">PB1-F2</name>
</gene>
<dbReference type="Proteomes" id="UP001395020">
    <property type="component" value="Genome"/>
</dbReference>
<proteinExistence type="predicted"/>
<dbReference type="EMBL" id="MN882447">
    <property type="protein sequence ID" value="QHA79375.1"/>
    <property type="molecule type" value="Viral_cRNA"/>
</dbReference>
<protein>
    <submittedName>
        <fullName evidence="2">Putative PB1-F2 protein</fullName>
    </submittedName>
</protein>
<organism evidence="2">
    <name type="scientific">Influenza A virus</name>
    <dbReference type="NCBI Taxonomy" id="11320"/>
    <lineage>
        <taxon>Viruses</taxon>
        <taxon>Riboviria</taxon>
        <taxon>Orthornavirae</taxon>
        <taxon>Negarnaviricota</taxon>
        <taxon>Polyploviricotina</taxon>
        <taxon>Insthoviricetes</taxon>
        <taxon>Articulavirales</taxon>
        <taxon>Orthomyxoviridae</taxon>
        <taxon>Alphainfluenzavirus</taxon>
        <taxon>Alphainfluenzavirus influenzae</taxon>
    </lineage>
</organism>
<reference evidence="2" key="1">
    <citation type="submission" date="2019-12" db="EMBL/GenBank/DDBJ databases">
        <title>Evolution of Mexican lineage H5N2 avian influenza in Dominican Republic.</title>
        <authorList>
            <person name="Chung H."/>
            <person name="Gomez D.R."/>
            <person name="Vargas J.M."/>
            <person name="Amador B.L."/>
            <person name="Torchetti M.K."/>
            <person name="Killian M.L."/>
            <person name="Swayne D.E."/>
            <person name="Lee D.-H."/>
        </authorList>
    </citation>
    <scope>NUCLEOTIDE SEQUENCE</scope>
    <source>
        <strain evidence="2">A/chicken/Dominican Republic/18-044726-013/2018</strain>
    </source>
</reference>